<organism evidence="2 3">
    <name type="scientific">Mycteria americana</name>
    <name type="common">Wood stork</name>
    <dbReference type="NCBI Taxonomy" id="33587"/>
    <lineage>
        <taxon>Eukaryota</taxon>
        <taxon>Metazoa</taxon>
        <taxon>Chordata</taxon>
        <taxon>Craniata</taxon>
        <taxon>Vertebrata</taxon>
        <taxon>Euteleostomi</taxon>
        <taxon>Archelosauria</taxon>
        <taxon>Archosauria</taxon>
        <taxon>Dinosauria</taxon>
        <taxon>Saurischia</taxon>
        <taxon>Theropoda</taxon>
        <taxon>Coelurosauria</taxon>
        <taxon>Aves</taxon>
        <taxon>Neognathae</taxon>
        <taxon>Neoaves</taxon>
        <taxon>Aequornithes</taxon>
        <taxon>Ciconiiformes</taxon>
        <taxon>Ciconiidae</taxon>
        <taxon>Mycteria</taxon>
    </lineage>
</organism>
<comment type="caution">
    <text evidence="2">The sequence shown here is derived from an EMBL/GenBank/DDBJ whole genome shotgun (WGS) entry which is preliminary data.</text>
</comment>
<evidence type="ECO:0000256" key="1">
    <source>
        <dbReference type="SAM" id="MobiDB-lite"/>
    </source>
</evidence>
<feature type="region of interest" description="Disordered" evidence="1">
    <location>
        <begin position="69"/>
        <end position="98"/>
    </location>
</feature>
<dbReference type="EMBL" id="JAUNZN010000009">
    <property type="protein sequence ID" value="KAK4816267.1"/>
    <property type="molecule type" value="Genomic_DNA"/>
</dbReference>
<dbReference type="AlphaFoldDB" id="A0AAN7MYL4"/>
<proteinExistence type="predicted"/>
<dbReference type="Proteomes" id="UP001333110">
    <property type="component" value="Unassembled WGS sequence"/>
</dbReference>
<feature type="region of interest" description="Disordered" evidence="1">
    <location>
        <begin position="221"/>
        <end position="265"/>
    </location>
</feature>
<evidence type="ECO:0000313" key="3">
    <source>
        <dbReference type="Proteomes" id="UP001333110"/>
    </source>
</evidence>
<keyword evidence="3" id="KW-1185">Reference proteome</keyword>
<sequence>MFRVLTLLFTCPVPLKIENSTRAWSLQPRLSPVLTSPISSSALVINRSSSASPLVRISITCTKKLSSMHSNCSSTRPFRPSGKSPVQSPAQSRPGHGVRPGFGALSWGGWEPPKEGDGTISLGLAPLPGCPHGEKPFSYIQPLWPCTARRPPGPRAFCPKLPPTPPGSLLGLCLPGAGLPFAPAPSAWGPCPFLPPVQVPLDSHPALVHVDWSPQFGVTCTPDRGTWSPSQVTDRNVKQDRPQADLVGPHGAPVSRQTWPSDHHL</sequence>
<evidence type="ECO:0000313" key="2">
    <source>
        <dbReference type="EMBL" id="KAK4816267.1"/>
    </source>
</evidence>
<protein>
    <submittedName>
        <fullName evidence="2">Uncharacterized protein</fullName>
    </submittedName>
</protein>
<name>A0AAN7MYL4_MYCAM</name>
<feature type="compositionally biased region" description="Polar residues" evidence="1">
    <location>
        <begin position="255"/>
        <end position="265"/>
    </location>
</feature>
<reference evidence="2 3" key="1">
    <citation type="journal article" date="2023" name="J. Hered.">
        <title>Chromosome-level genome of the wood stork (Mycteria americana) provides insight into avian chromosome evolution.</title>
        <authorList>
            <person name="Flamio R. Jr."/>
            <person name="Ramstad K.M."/>
        </authorList>
    </citation>
    <scope>NUCLEOTIDE SEQUENCE [LARGE SCALE GENOMIC DNA]</scope>
    <source>
        <strain evidence="2">JAX WOST 10</strain>
    </source>
</reference>
<gene>
    <name evidence="2" type="ORF">QYF61_014339</name>
</gene>
<accession>A0AAN7MYL4</accession>